<keyword evidence="1" id="KW-0695">RNA-directed DNA polymerase</keyword>
<organism evidence="1 2">
    <name type="scientific">Limosa lapponica baueri</name>
    <dbReference type="NCBI Taxonomy" id="1758121"/>
    <lineage>
        <taxon>Eukaryota</taxon>
        <taxon>Metazoa</taxon>
        <taxon>Chordata</taxon>
        <taxon>Craniata</taxon>
        <taxon>Vertebrata</taxon>
        <taxon>Euteleostomi</taxon>
        <taxon>Archelosauria</taxon>
        <taxon>Archosauria</taxon>
        <taxon>Dinosauria</taxon>
        <taxon>Saurischia</taxon>
        <taxon>Theropoda</taxon>
        <taxon>Coelurosauria</taxon>
        <taxon>Aves</taxon>
        <taxon>Neognathae</taxon>
        <taxon>Neoaves</taxon>
        <taxon>Charadriiformes</taxon>
        <taxon>Scolopacidae</taxon>
        <taxon>Limosa</taxon>
    </lineage>
</organism>
<keyword evidence="2" id="KW-1185">Reference proteome</keyword>
<gene>
    <name evidence="1" type="ORF">llap_3040</name>
</gene>
<proteinExistence type="predicted"/>
<sequence length="97" mass="10978">MIWMMGQHTLSKFADDTKPGGVAEMPEGHAAIQRDHIRLEKWSDRNILKFNKGKCKALHLERNSPTNQCMLEAAQLESHLVEKHLGDLGDTKLTISQ</sequence>
<dbReference type="EMBL" id="KZ505702">
    <property type="protein sequence ID" value="PKU46652.1"/>
    <property type="molecule type" value="Genomic_DNA"/>
</dbReference>
<dbReference type="OrthoDB" id="9400475at2759"/>
<accession>A0A2I0UKT7</accession>
<dbReference type="AlphaFoldDB" id="A0A2I0UKT7"/>
<dbReference type="PANTHER" id="PTHR33332">
    <property type="entry name" value="REVERSE TRANSCRIPTASE DOMAIN-CONTAINING PROTEIN"/>
    <property type="match status" value="1"/>
</dbReference>
<evidence type="ECO:0000313" key="1">
    <source>
        <dbReference type="EMBL" id="PKU46652.1"/>
    </source>
</evidence>
<protein>
    <submittedName>
        <fullName evidence="1">Rna-directed dna polymerase from mobile element jockey-like</fullName>
    </submittedName>
</protein>
<keyword evidence="1" id="KW-0808">Transferase</keyword>
<dbReference type="Proteomes" id="UP000233556">
    <property type="component" value="Unassembled WGS sequence"/>
</dbReference>
<evidence type="ECO:0000313" key="2">
    <source>
        <dbReference type="Proteomes" id="UP000233556"/>
    </source>
</evidence>
<keyword evidence="1" id="KW-0548">Nucleotidyltransferase</keyword>
<reference evidence="2" key="2">
    <citation type="submission" date="2017-12" db="EMBL/GenBank/DDBJ databases">
        <title>Genome sequence of the Bar-tailed Godwit (Limosa lapponica baueri).</title>
        <authorList>
            <person name="Lima N.C.B."/>
            <person name="Parody-Merino A.M."/>
            <person name="Battley P.F."/>
            <person name="Fidler A.E."/>
            <person name="Prosdocimi F."/>
        </authorList>
    </citation>
    <scope>NUCLEOTIDE SEQUENCE [LARGE SCALE GENOMIC DNA]</scope>
</reference>
<reference evidence="2" key="1">
    <citation type="submission" date="2017-11" db="EMBL/GenBank/DDBJ databases">
        <authorList>
            <person name="Lima N.C."/>
            <person name="Parody-Merino A.M."/>
            <person name="Battley P.F."/>
            <person name="Fidler A.E."/>
            <person name="Prosdocimi F."/>
        </authorList>
    </citation>
    <scope>NUCLEOTIDE SEQUENCE [LARGE SCALE GENOMIC DNA]</scope>
</reference>
<name>A0A2I0UKT7_LIMLA</name>
<dbReference type="GO" id="GO:0003964">
    <property type="term" value="F:RNA-directed DNA polymerase activity"/>
    <property type="evidence" value="ECO:0007669"/>
    <property type="project" value="UniProtKB-KW"/>
</dbReference>